<sequence>MLTTEDPEGPWPDPNNRLSTVEISPDARRVLGPPVTVIDGDDGLCTFRFRTTRRGMDRRPRRLSSPPRPVDLRRTRPLRHRATAPPGTPGTGQAYFGAVGAT</sequence>
<name>A0ABU4F3T9_9ACTN</name>
<dbReference type="RefSeq" id="WP_317769728.1">
    <property type="nucleotide sequence ID" value="NZ_JAWMAJ010000003.1"/>
</dbReference>
<evidence type="ECO:0000313" key="3">
    <source>
        <dbReference type="Proteomes" id="UP001187346"/>
    </source>
</evidence>
<organism evidence="2 3">
    <name type="scientific">Streptomyces prunicolor</name>
    <dbReference type="NCBI Taxonomy" id="67348"/>
    <lineage>
        <taxon>Bacteria</taxon>
        <taxon>Bacillati</taxon>
        <taxon>Actinomycetota</taxon>
        <taxon>Actinomycetes</taxon>
        <taxon>Kitasatosporales</taxon>
        <taxon>Streptomycetaceae</taxon>
        <taxon>Streptomyces</taxon>
    </lineage>
</organism>
<dbReference type="EMBL" id="JAWMAJ010000003">
    <property type="protein sequence ID" value="MDV7214611.1"/>
    <property type="molecule type" value="Genomic_DNA"/>
</dbReference>
<evidence type="ECO:0000256" key="1">
    <source>
        <dbReference type="SAM" id="MobiDB-lite"/>
    </source>
</evidence>
<dbReference type="Proteomes" id="UP001187346">
    <property type="component" value="Unassembled WGS sequence"/>
</dbReference>
<gene>
    <name evidence="2" type="ORF">R5A26_01460</name>
</gene>
<proteinExistence type="predicted"/>
<reference evidence="2 3" key="1">
    <citation type="submission" date="2023-10" db="EMBL/GenBank/DDBJ databases">
        <title>Characterization of rhizosphere-enriched actinobacteria from wheat plants lab-grown on chernevaya soil.</title>
        <authorList>
            <person name="Tikhonova E.N."/>
            <person name="Konopkin A."/>
            <person name="Kravchenko I.K."/>
        </authorList>
    </citation>
    <scope>NUCLEOTIDE SEQUENCE [LARGE SCALE GENOMIC DNA]</scope>
    <source>
        <strain evidence="2 3">RR29</strain>
    </source>
</reference>
<feature type="region of interest" description="Disordered" evidence="1">
    <location>
        <begin position="51"/>
        <end position="102"/>
    </location>
</feature>
<accession>A0ABU4F3T9</accession>
<feature type="region of interest" description="Disordered" evidence="1">
    <location>
        <begin position="1"/>
        <end position="24"/>
    </location>
</feature>
<protein>
    <submittedName>
        <fullName evidence="2">Uncharacterized protein</fullName>
    </submittedName>
</protein>
<evidence type="ECO:0000313" key="2">
    <source>
        <dbReference type="EMBL" id="MDV7214611.1"/>
    </source>
</evidence>
<keyword evidence="3" id="KW-1185">Reference proteome</keyword>
<comment type="caution">
    <text evidence="2">The sequence shown here is derived from an EMBL/GenBank/DDBJ whole genome shotgun (WGS) entry which is preliminary data.</text>
</comment>